<gene>
    <name evidence="4" type="ORF">CVT24_000560</name>
</gene>
<dbReference type="GO" id="GO:0015421">
    <property type="term" value="F:ABC-type oligopeptide transporter activity"/>
    <property type="evidence" value="ECO:0007669"/>
    <property type="project" value="TreeGrafter"/>
</dbReference>
<dbReference type="InterPro" id="IPR017871">
    <property type="entry name" value="ABC_transporter-like_CS"/>
</dbReference>
<protein>
    <recommendedName>
        <fullName evidence="3">ABC transporter domain-containing protein</fullName>
    </recommendedName>
</protein>
<dbReference type="InterPro" id="IPR039421">
    <property type="entry name" value="Type_1_exporter"/>
</dbReference>
<keyword evidence="1" id="KW-0547">Nucleotide-binding</keyword>
<dbReference type="Pfam" id="PF00005">
    <property type="entry name" value="ABC_tran"/>
    <property type="match status" value="1"/>
</dbReference>
<dbReference type="EMBL" id="NHTK01005936">
    <property type="protein sequence ID" value="PPQ70892.1"/>
    <property type="molecule type" value="Genomic_DNA"/>
</dbReference>
<evidence type="ECO:0000313" key="4">
    <source>
        <dbReference type="EMBL" id="PPQ70892.1"/>
    </source>
</evidence>
<evidence type="ECO:0000256" key="2">
    <source>
        <dbReference type="ARBA" id="ARBA00022840"/>
    </source>
</evidence>
<name>A0A409VX86_9AGAR</name>
<proteinExistence type="predicted"/>
<evidence type="ECO:0000313" key="5">
    <source>
        <dbReference type="Proteomes" id="UP000284842"/>
    </source>
</evidence>
<keyword evidence="5" id="KW-1185">Reference proteome</keyword>
<dbReference type="PANTHER" id="PTHR43394:SF1">
    <property type="entry name" value="ATP-BINDING CASSETTE SUB-FAMILY B MEMBER 10, MITOCHONDRIAL"/>
    <property type="match status" value="1"/>
</dbReference>
<sequence>MFNSRRRRAQKQTYIEAKGTFDPHAPTVKYEKIGIWDQYTEQRTLVVSLIPATKLSYRAQLLEIVQTAVDHRTVDSHKLFNAVLGSSVCVVASRFSQTAVLWITRPLNRYIRRFYSIHMFKANARLDVPTFDDPAVQQQLEQASPQHYDQTIAFSVISSIVRLFCVTLELFTSMLVLYRVLLQQEDSWLLIVPSFIVMFMEYSSVFTATQTEMIWAATTNNKDFVQSEGLKGLISNPIHRKEIVASGLAPFIIKRFQQVVQRMPIGAAPYRQSIRDHKLMRWQTSLYGILIELLRGSPELIFAVRAVQKPMTVPVSLASLELITSASTAFAHTIVRLARDTASISESCLAVRQLYQINKIPNKVAVKPTKMQLEAQAHLTRLSEENLGLSFPENAQSLASGISVEFRNVSFRYPDSPEYALHNVSFKIEKGQLCVIVGNNGSGKSTILKLIARLYDPCEGQILVDGIDISTIRLGDLRRAISVLFQDYTLFPVSVKDNIAFGDPYHDADFSKIEQAAKLGGADAFIEKLPEKYEEYLQRPGTAQDQYSSLPEGTTTLFGRPVDLAGVRSAFRGGSTTTRGLSGGQQQRIALSRMFMRSVVSEGMVGLLLFDEPSASLDPTAEHDLFERLRKLRMSKTMIFSSHRFGNLTKHADLILYINDSVVVEEGTHDELLRRGGDYCRVWNLQAQAFL</sequence>
<dbReference type="Gene3D" id="3.40.50.300">
    <property type="entry name" value="P-loop containing nucleotide triphosphate hydrolases"/>
    <property type="match status" value="1"/>
</dbReference>
<dbReference type="OrthoDB" id="6500128at2759"/>
<dbReference type="PROSITE" id="PS00211">
    <property type="entry name" value="ABC_TRANSPORTER_1"/>
    <property type="match status" value="1"/>
</dbReference>
<dbReference type="InterPro" id="IPR003593">
    <property type="entry name" value="AAA+_ATPase"/>
</dbReference>
<reference evidence="4 5" key="1">
    <citation type="journal article" date="2018" name="Evol. Lett.">
        <title>Horizontal gene cluster transfer increased hallucinogenic mushroom diversity.</title>
        <authorList>
            <person name="Reynolds H.T."/>
            <person name="Vijayakumar V."/>
            <person name="Gluck-Thaler E."/>
            <person name="Korotkin H.B."/>
            <person name="Matheny P.B."/>
            <person name="Slot J.C."/>
        </authorList>
    </citation>
    <scope>NUCLEOTIDE SEQUENCE [LARGE SCALE GENOMIC DNA]</scope>
    <source>
        <strain evidence="4 5">2629</strain>
    </source>
</reference>
<dbReference type="STRING" id="181874.A0A409VX86"/>
<feature type="domain" description="ABC transporter" evidence="3">
    <location>
        <begin position="404"/>
        <end position="685"/>
    </location>
</feature>
<dbReference type="AlphaFoldDB" id="A0A409VX86"/>
<comment type="caution">
    <text evidence="4">The sequence shown here is derived from an EMBL/GenBank/DDBJ whole genome shotgun (WGS) entry which is preliminary data.</text>
</comment>
<dbReference type="SMART" id="SM00382">
    <property type="entry name" value="AAA"/>
    <property type="match status" value="1"/>
</dbReference>
<dbReference type="Proteomes" id="UP000284842">
    <property type="component" value="Unassembled WGS sequence"/>
</dbReference>
<dbReference type="PROSITE" id="PS50893">
    <property type="entry name" value="ABC_TRANSPORTER_2"/>
    <property type="match status" value="1"/>
</dbReference>
<organism evidence="4 5">
    <name type="scientific">Panaeolus cyanescens</name>
    <dbReference type="NCBI Taxonomy" id="181874"/>
    <lineage>
        <taxon>Eukaryota</taxon>
        <taxon>Fungi</taxon>
        <taxon>Dikarya</taxon>
        <taxon>Basidiomycota</taxon>
        <taxon>Agaricomycotina</taxon>
        <taxon>Agaricomycetes</taxon>
        <taxon>Agaricomycetidae</taxon>
        <taxon>Agaricales</taxon>
        <taxon>Agaricineae</taxon>
        <taxon>Galeropsidaceae</taxon>
        <taxon>Panaeolus</taxon>
    </lineage>
</organism>
<dbReference type="InterPro" id="IPR003439">
    <property type="entry name" value="ABC_transporter-like_ATP-bd"/>
</dbReference>
<dbReference type="InterPro" id="IPR027417">
    <property type="entry name" value="P-loop_NTPase"/>
</dbReference>
<dbReference type="PANTHER" id="PTHR43394">
    <property type="entry name" value="ATP-DEPENDENT PERMEASE MDL1, MITOCHONDRIAL"/>
    <property type="match status" value="1"/>
</dbReference>
<evidence type="ECO:0000259" key="3">
    <source>
        <dbReference type="PROSITE" id="PS50893"/>
    </source>
</evidence>
<dbReference type="SUPFAM" id="SSF52540">
    <property type="entry name" value="P-loop containing nucleoside triphosphate hydrolases"/>
    <property type="match status" value="1"/>
</dbReference>
<dbReference type="GO" id="GO:0005524">
    <property type="term" value="F:ATP binding"/>
    <property type="evidence" value="ECO:0007669"/>
    <property type="project" value="UniProtKB-KW"/>
</dbReference>
<dbReference type="GO" id="GO:0016887">
    <property type="term" value="F:ATP hydrolysis activity"/>
    <property type="evidence" value="ECO:0007669"/>
    <property type="project" value="InterPro"/>
</dbReference>
<accession>A0A409VX86</accession>
<evidence type="ECO:0000256" key="1">
    <source>
        <dbReference type="ARBA" id="ARBA00022741"/>
    </source>
</evidence>
<dbReference type="InParanoid" id="A0A409VX86"/>
<keyword evidence="2" id="KW-0067">ATP-binding</keyword>